<dbReference type="NCBIfam" id="TIGR00756">
    <property type="entry name" value="PPR"/>
    <property type="match status" value="2"/>
</dbReference>
<evidence type="ECO:0000256" key="1">
    <source>
        <dbReference type="ARBA" id="ARBA00022737"/>
    </source>
</evidence>
<dbReference type="PANTHER" id="PTHR24015">
    <property type="entry name" value="OS07G0578800 PROTEIN-RELATED"/>
    <property type="match status" value="1"/>
</dbReference>
<dbReference type="PROSITE" id="PS51375">
    <property type="entry name" value="PPR"/>
    <property type="match status" value="3"/>
</dbReference>
<dbReference type="InterPro" id="IPR002885">
    <property type="entry name" value="PPR_rpt"/>
</dbReference>
<proteinExistence type="predicted"/>
<feature type="transmembrane region" description="Helical" evidence="3">
    <location>
        <begin position="54"/>
        <end position="77"/>
    </location>
</feature>
<name>A0AAP0L2V0_9MAGN</name>
<keyword evidence="1" id="KW-0677">Repeat</keyword>
<dbReference type="InterPro" id="IPR011990">
    <property type="entry name" value="TPR-like_helical_dom_sf"/>
</dbReference>
<dbReference type="InterPro" id="IPR046960">
    <property type="entry name" value="PPR_At4g14850-like_plant"/>
</dbReference>
<gene>
    <name evidence="4" type="ORF">Syun_003474</name>
</gene>
<dbReference type="EMBL" id="JBBNAF010000002">
    <property type="protein sequence ID" value="KAK9162572.1"/>
    <property type="molecule type" value="Genomic_DNA"/>
</dbReference>
<feature type="repeat" description="PPR" evidence="2">
    <location>
        <begin position="273"/>
        <end position="307"/>
    </location>
</feature>
<feature type="repeat" description="PPR" evidence="2">
    <location>
        <begin position="96"/>
        <end position="130"/>
    </location>
</feature>
<dbReference type="GO" id="GO:0003723">
    <property type="term" value="F:RNA binding"/>
    <property type="evidence" value="ECO:0007669"/>
    <property type="project" value="InterPro"/>
</dbReference>
<evidence type="ECO:0000256" key="3">
    <source>
        <dbReference type="SAM" id="Phobius"/>
    </source>
</evidence>
<dbReference type="Pfam" id="PF01535">
    <property type="entry name" value="PPR"/>
    <property type="match status" value="3"/>
</dbReference>
<evidence type="ECO:0008006" key="6">
    <source>
        <dbReference type="Google" id="ProtNLM"/>
    </source>
</evidence>
<keyword evidence="3" id="KW-0812">Transmembrane</keyword>
<dbReference type="AlphaFoldDB" id="A0AAP0L2V0"/>
<evidence type="ECO:0000313" key="4">
    <source>
        <dbReference type="EMBL" id="KAK9162572.1"/>
    </source>
</evidence>
<reference evidence="4 5" key="1">
    <citation type="submission" date="2024-01" db="EMBL/GenBank/DDBJ databases">
        <title>Genome assemblies of Stephania.</title>
        <authorList>
            <person name="Yang L."/>
        </authorList>
    </citation>
    <scope>NUCLEOTIDE SEQUENCE [LARGE SCALE GENOMIC DNA]</scope>
    <source>
        <strain evidence="4">YNDBR</strain>
        <tissue evidence="4">Leaf</tissue>
    </source>
</reference>
<dbReference type="Pfam" id="PF13041">
    <property type="entry name" value="PPR_2"/>
    <property type="match status" value="2"/>
</dbReference>
<evidence type="ECO:0000313" key="5">
    <source>
        <dbReference type="Proteomes" id="UP001420932"/>
    </source>
</evidence>
<dbReference type="GO" id="GO:0009451">
    <property type="term" value="P:RNA modification"/>
    <property type="evidence" value="ECO:0007669"/>
    <property type="project" value="InterPro"/>
</dbReference>
<dbReference type="Gene3D" id="1.25.40.10">
    <property type="entry name" value="Tetratricopeptide repeat domain"/>
    <property type="match status" value="3"/>
</dbReference>
<protein>
    <recommendedName>
        <fullName evidence="6">Pentatricopeptide repeat-containing protein</fullName>
    </recommendedName>
</protein>
<keyword evidence="5" id="KW-1185">Reference proteome</keyword>
<feature type="transmembrane region" description="Helical" evidence="3">
    <location>
        <begin position="97"/>
        <end position="117"/>
    </location>
</feature>
<feature type="repeat" description="PPR" evidence="2">
    <location>
        <begin position="202"/>
        <end position="237"/>
    </location>
</feature>
<comment type="caution">
    <text evidence="4">The sequence shown here is derived from an EMBL/GenBank/DDBJ whole genome shotgun (WGS) entry which is preliminary data.</text>
</comment>
<keyword evidence="3" id="KW-1133">Transmembrane helix</keyword>
<sequence>MCITIINHCSRRHFSNPYSFIQLSQFHTDLGLCISSLQACALHKNLSKGKQIHSWMLVNGLVLNSLFATTSLINLYSKCNRPHEALSVFNTAHDRNLFTWNALIAGFVSNGLSTKAFEFYRKMRYSECFIPDEFTFPCVIKACCDLSEVVEAGRIRAELFKLGLDSDPFIASSLINFYLKYGFMSDARRMFEEMPNWERDRDVVLWNAMINGYAQSGLVDMALEVFVRMVREEGLVPSKFTVTGILSVCAMISSVGNGRAIHGFAKKFGYESDVVVSNSLIDMYGKCTIVDDAVKVFQEIPERDIFSWNSIISVREQSADYNEVLRLFDK</sequence>
<dbReference type="Proteomes" id="UP001420932">
    <property type="component" value="Unassembled WGS sequence"/>
</dbReference>
<keyword evidence="3" id="KW-0472">Membrane</keyword>
<evidence type="ECO:0000256" key="2">
    <source>
        <dbReference type="PROSITE-ProRule" id="PRU00708"/>
    </source>
</evidence>
<organism evidence="4 5">
    <name type="scientific">Stephania yunnanensis</name>
    <dbReference type="NCBI Taxonomy" id="152371"/>
    <lineage>
        <taxon>Eukaryota</taxon>
        <taxon>Viridiplantae</taxon>
        <taxon>Streptophyta</taxon>
        <taxon>Embryophyta</taxon>
        <taxon>Tracheophyta</taxon>
        <taxon>Spermatophyta</taxon>
        <taxon>Magnoliopsida</taxon>
        <taxon>Ranunculales</taxon>
        <taxon>Menispermaceae</taxon>
        <taxon>Menispermoideae</taxon>
        <taxon>Cissampelideae</taxon>
        <taxon>Stephania</taxon>
    </lineage>
</organism>
<accession>A0AAP0L2V0</accession>
<dbReference type="PANTHER" id="PTHR24015:SF548">
    <property type="entry name" value="OS08G0340900 PROTEIN"/>
    <property type="match status" value="1"/>
</dbReference>